<evidence type="ECO:0000256" key="1">
    <source>
        <dbReference type="ARBA" id="ARBA00023002"/>
    </source>
</evidence>
<dbReference type="GO" id="GO:0016491">
    <property type="term" value="F:oxidoreductase activity"/>
    <property type="evidence" value="ECO:0007669"/>
    <property type="project" value="UniProtKB-KW"/>
</dbReference>
<dbReference type="Gene3D" id="3.50.50.60">
    <property type="entry name" value="FAD/NAD(P)-binding domain"/>
    <property type="match status" value="1"/>
</dbReference>
<dbReference type="SUPFAM" id="SSF54373">
    <property type="entry name" value="FAD-linked reductases, C-terminal domain"/>
    <property type="match status" value="1"/>
</dbReference>
<reference evidence="3 4" key="1">
    <citation type="submission" date="2019-09" db="EMBL/GenBank/DDBJ databases">
        <title>FDA dAtabase for Regulatory Grade micrObial Sequences (FDA-ARGOS): Supporting development and validation of Infectious Disease Dx tests.</title>
        <authorList>
            <person name="Sciortino C."/>
            <person name="Tallon L."/>
            <person name="Sadzewicz L."/>
            <person name="Vavikolanu K."/>
            <person name="Mehta A."/>
            <person name="Aluvathingal J."/>
            <person name="Nadendla S."/>
            <person name="Nandy P."/>
            <person name="Geyer C."/>
            <person name="Yan Y."/>
            <person name="Sichtig H."/>
        </authorList>
    </citation>
    <scope>NUCLEOTIDE SEQUENCE [LARGE SCALE GENOMIC DNA]</scope>
    <source>
        <strain evidence="3 4">FDAARGOS_664</strain>
    </source>
</reference>
<feature type="domain" description="FAD dependent oxidoreductase" evidence="2">
    <location>
        <begin position="15"/>
        <end position="367"/>
    </location>
</feature>
<dbReference type="InterPro" id="IPR006076">
    <property type="entry name" value="FAD-dep_OxRdtase"/>
</dbReference>
<accession>A0A5P2HCY7</accession>
<dbReference type="PANTHER" id="PTHR13847">
    <property type="entry name" value="SARCOSINE DEHYDROGENASE-RELATED"/>
    <property type="match status" value="1"/>
</dbReference>
<dbReference type="SUPFAM" id="SSF51905">
    <property type="entry name" value="FAD/NAD(P)-binding domain"/>
    <property type="match status" value="1"/>
</dbReference>
<dbReference type="Gene3D" id="3.30.9.10">
    <property type="entry name" value="D-Amino Acid Oxidase, subunit A, domain 2"/>
    <property type="match status" value="1"/>
</dbReference>
<dbReference type="AlphaFoldDB" id="A0A5P2HCY7"/>
<dbReference type="OrthoDB" id="8673905at2"/>
<dbReference type="InterPro" id="IPR036188">
    <property type="entry name" value="FAD/NAD-bd_sf"/>
</dbReference>
<evidence type="ECO:0000259" key="2">
    <source>
        <dbReference type="Pfam" id="PF01266"/>
    </source>
</evidence>
<evidence type="ECO:0000313" key="3">
    <source>
        <dbReference type="EMBL" id="QET05343.1"/>
    </source>
</evidence>
<dbReference type="Pfam" id="PF01266">
    <property type="entry name" value="DAO"/>
    <property type="match status" value="1"/>
</dbReference>
<name>A0A5P2HCY7_9BURK</name>
<proteinExistence type="predicted"/>
<dbReference type="EMBL" id="CP044067">
    <property type="protein sequence ID" value="QET05343.1"/>
    <property type="molecule type" value="Genomic_DNA"/>
</dbReference>
<keyword evidence="1" id="KW-0560">Oxidoreductase</keyword>
<dbReference type="RefSeq" id="WP_150375424.1">
    <property type="nucleotide sequence ID" value="NZ_CP044067.1"/>
</dbReference>
<dbReference type="GO" id="GO:0005737">
    <property type="term" value="C:cytoplasm"/>
    <property type="evidence" value="ECO:0007669"/>
    <property type="project" value="TreeGrafter"/>
</dbReference>
<evidence type="ECO:0000313" key="4">
    <source>
        <dbReference type="Proteomes" id="UP000322822"/>
    </source>
</evidence>
<organism evidence="3 4">
    <name type="scientific">Cupriavidus pauculus</name>
    <dbReference type="NCBI Taxonomy" id="82633"/>
    <lineage>
        <taxon>Bacteria</taxon>
        <taxon>Pseudomonadati</taxon>
        <taxon>Pseudomonadota</taxon>
        <taxon>Betaproteobacteria</taxon>
        <taxon>Burkholderiales</taxon>
        <taxon>Burkholderiaceae</taxon>
        <taxon>Cupriavidus</taxon>
    </lineage>
</organism>
<gene>
    <name evidence="3" type="ORF">FOB72_25330</name>
</gene>
<protein>
    <submittedName>
        <fullName evidence="3">FAD-binding oxidoreductase</fullName>
    </submittedName>
</protein>
<dbReference type="Proteomes" id="UP000322822">
    <property type="component" value="Chromosome 2"/>
</dbReference>
<sequence length="405" mass="42840">MAERSLSNADVLKTDVLIIGGGIVGTSAAIALRRRGMSVVLLERDLCGARSSGINFGGVRRQGRAFGQLPLAQRAHRIWQDLPALLGTDGEYVRSGHLKFARTAEDFGKLERYRDGAAAYGLDLELIGGAQLRRRFPWVGEGLAGASLSPEDGQANPRLVAPAFARAARAAGAVIREREEVIDVGIDVGVDAGRTTAGFHARTASGLTVHAAYLLNCAGAWAAPLAARFGDVVPLTQGHPAMAVTEPMPYFLPLSLGIEGGDIYCRQVARGNVVFGGGRVEPDEAGVDAIRSTTAALFRQMRSLAALVPRLDHAQIIRTWSGIEGYLPDRQPVLCASPGTPGLFHGFGFSGAGFEIGPAAGEVLAELVVDGHTPTPIETFDLRRFAPVTPHQAQQHHHAAKATTT</sequence>